<dbReference type="EMBL" id="QNVT01000007">
    <property type="protein sequence ID" value="REC62620.1"/>
    <property type="molecule type" value="Genomic_DNA"/>
</dbReference>
<proteinExistence type="predicted"/>
<comment type="caution">
    <text evidence="1">The sequence shown here is derived from an EMBL/GenBank/DDBJ whole genome shotgun (WGS) entry which is preliminary data.</text>
</comment>
<organism evidence="1 2">
    <name type="scientific">Chryseobacterium pennae</name>
    <dbReference type="NCBI Taxonomy" id="2258962"/>
    <lineage>
        <taxon>Bacteria</taxon>
        <taxon>Pseudomonadati</taxon>
        <taxon>Bacteroidota</taxon>
        <taxon>Flavobacteriia</taxon>
        <taxon>Flavobacteriales</taxon>
        <taxon>Weeksellaceae</taxon>
        <taxon>Chryseobacterium group</taxon>
        <taxon>Chryseobacterium</taxon>
    </lineage>
</organism>
<accession>A0A3D9C9R4</accession>
<sequence length="719" mass="85107">MKKLIPFILLFFLNQYNCQYAEGAYSKSRIYNLVKQLQKGNKKAFNELTPYFDSDKLLSENLGYHYLETAEQSFAHRALTENFIYPDNELQSENIKNSKDFIRFLAINNDKIKYYPEVEAFYITPINQKKEFIEFRELPEVKLQKIKSRYTEILSKNWIKEKGIDLLIKKNNPIVFLKICEEFYRQRDKFNNYNRNKGDFHDLLRILIGKDIGSADQNGNITWDTEDMNFDNTATLNLFVFFSKNYKNFKWNSSKNYFENHSLQVKDTEPLSNLIEDLYSENDSIAIQSYIILSQSDPIRVGKLCDEKEKNSLDRPNSITPLFPFRFLKQLSLFTNYCRQNTIDYLGSDELTSQIERLKSELTFNERRKLEDQLIKNLTFEDITSLEYWSLIHEKEVELGESAARILDIYYTKNWPTILNNPDLLKWYLKKSILFSRIGINGSLNYYLIKFTGNGSATIKILDLIKSDDPDISLQVEKAKKICLNTFEFPIDNLKISEANFNSKRINIEQEIETLRSKSIKQNDFEYNILSLSAKIGYSQIPEAIKNFKKLKFDEKSYRSPYSFLERDYGFFMIKNWKFQEVQDQFLSIYNSHTEKQLYQYYLDKAKIDYKNKEAIIDYDKIFEILKFNIGIPFTGSSLQENEVGSIIKLLELELKTNLNYPDKLCNSAGIYICPPTDRAWEWQRYLIDNNFLKAQHSDIVSFHYGYYLDKVLPYQSKD</sequence>
<dbReference type="Proteomes" id="UP000256686">
    <property type="component" value="Unassembled WGS sequence"/>
</dbReference>
<dbReference type="RefSeq" id="WP_115970475.1">
    <property type="nucleotide sequence ID" value="NZ_QNVT01000007.1"/>
</dbReference>
<dbReference type="AlphaFoldDB" id="A0A3D9C9R4"/>
<gene>
    <name evidence="1" type="ORF">DRF65_09235</name>
</gene>
<evidence type="ECO:0000313" key="2">
    <source>
        <dbReference type="Proteomes" id="UP000256686"/>
    </source>
</evidence>
<keyword evidence="2" id="KW-1185">Reference proteome</keyword>
<protein>
    <submittedName>
        <fullName evidence="1">Uncharacterized protein</fullName>
    </submittedName>
</protein>
<evidence type="ECO:0000313" key="1">
    <source>
        <dbReference type="EMBL" id="REC62620.1"/>
    </source>
</evidence>
<reference evidence="2" key="1">
    <citation type="submission" date="2018-06" db="EMBL/GenBank/DDBJ databases">
        <authorList>
            <person name="Lum Nde A."/>
            <person name="Hugo C."/>
        </authorList>
    </citation>
    <scope>NUCLEOTIDE SEQUENCE [LARGE SCALE GENOMIC DNA]</scope>
    <source>
        <strain evidence="2">1_F178</strain>
    </source>
</reference>
<name>A0A3D9C9R4_9FLAO</name>